<comment type="caution">
    <text evidence="4">The sequence shown here is derived from an EMBL/GenBank/DDBJ whole genome shotgun (WGS) entry which is preliminary data.</text>
</comment>
<evidence type="ECO:0000313" key="6">
    <source>
        <dbReference type="Proteomes" id="UP000247523"/>
    </source>
</evidence>
<dbReference type="OrthoDB" id="1778612at2"/>
<keyword evidence="2" id="KW-0472">Membrane</keyword>
<keyword evidence="5" id="KW-1185">Reference proteome</keyword>
<keyword evidence="2" id="KW-0812">Transmembrane</keyword>
<evidence type="ECO:0000256" key="1">
    <source>
        <dbReference type="SAM" id="MobiDB-lite"/>
    </source>
</evidence>
<evidence type="ECO:0000313" key="3">
    <source>
        <dbReference type="EMBL" id="PXV90170.1"/>
    </source>
</evidence>
<name>A0A255IH74_9FIRM</name>
<reference evidence="4" key="3">
    <citation type="submission" date="2018-07" db="EMBL/GenBank/DDBJ databases">
        <authorList>
            <person name="Quirk P.G."/>
            <person name="Krulwich T.A."/>
        </authorList>
    </citation>
    <scope>NUCLEOTIDE SEQUENCE</scope>
    <source>
        <strain evidence="4">CCRI-19302</strain>
    </source>
</reference>
<evidence type="ECO:0000313" key="4">
    <source>
        <dbReference type="EMBL" id="RDY31770.1"/>
    </source>
</evidence>
<dbReference type="AlphaFoldDB" id="A0A255IH74"/>
<dbReference type="RefSeq" id="WP_094377205.1">
    <property type="nucleotide sequence ID" value="NZ_NOKA02000010.1"/>
</dbReference>
<proteinExistence type="predicted"/>
<dbReference type="EMBL" id="NOKA02000010">
    <property type="protein sequence ID" value="RDY31770.1"/>
    <property type="molecule type" value="Genomic_DNA"/>
</dbReference>
<accession>A0A255IH74</accession>
<feature type="region of interest" description="Disordered" evidence="1">
    <location>
        <begin position="128"/>
        <end position="151"/>
    </location>
</feature>
<organism evidence="4 5">
    <name type="scientific">Lachnotalea glycerini</name>
    <dbReference type="NCBI Taxonomy" id="1763509"/>
    <lineage>
        <taxon>Bacteria</taxon>
        <taxon>Bacillati</taxon>
        <taxon>Bacillota</taxon>
        <taxon>Clostridia</taxon>
        <taxon>Lachnospirales</taxon>
        <taxon>Lachnospiraceae</taxon>
        <taxon>Lachnotalea</taxon>
    </lineage>
</organism>
<keyword evidence="2" id="KW-1133">Transmembrane helix</keyword>
<dbReference type="EMBL" id="QICS01000005">
    <property type="protein sequence ID" value="PXV90170.1"/>
    <property type="molecule type" value="Genomic_DNA"/>
</dbReference>
<evidence type="ECO:0000256" key="2">
    <source>
        <dbReference type="SAM" id="Phobius"/>
    </source>
</evidence>
<sequence>MLNEDRIKLMTKMAAYEMKQGKKEIPISKYYRIDYITYHMLKTAVSITIAFCLFVGMWGVYKAEYFMENIHKINLILLGKSFFKYYAIFMLVYMILAYFVYMIKYSHARHGVKRYYGQLKRLSKLYEKDDNKNSSRKSLGGRTDNDHITRI</sequence>
<feature type="transmembrane region" description="Helical" evidence="2">
    <location>
        <begin position="81"/>
        <end position="103"/>
    </location>
</feature>
<evidence type="ECO:0000313" key="5">
    <source>
        <dbReference type="Proteomes" id="UP000216411"/>
    </source>
</evidence>
<dbReference type="Proteomes" id="UP000247523">
    <property type="component" value="Unassembled WGS sequence"/>
</dbReference>
<gene>
    <name evidence="3" type="ORF">C8E03_10577</name>
    <name evidence="4" type="ORF">CG710_007960</name>
</gene>
<reference evidence="3 6" key="2">
    <citation type="submission" date="2018-05" db="EMBL/GenBank/DDBJ databases">
        <title>Genomic Encyclopedia of Type Strains, Phase IV (KMG-IV): sequencing the most valuable type-strain genomes for metagenomic binning, comparative biology and taxonomic classification.</title>
        <authorList>
            <person name="Goeker M."/>
        </authorList>
    </citation>
    <scope>NUCLEOTIDE SEQUENCE [LARGE SCALE GENOMIC DNA]</scope>
    <source>
        <strain evidence="3 6">DSM 28816</strain>
    </source>
</reference>
<dbReference type="Proteomes" id="UP000216411">
    <property type="component" value="Unassembled WGS sequence"/>
</dbReference>
<protein>
    <submittedName>
        <fullName evidence="4">Uncharacterized protein</fullName>
    </submittedName>
</protein>
<feature type="transmembrane region" description="Helical" evidence="2">
    <location>
        <begin position="40"/>
        <end position="61"/>
    </location>
</feature>
<reference evidence="4 5" key="1">
    <citation type="journal article" date="2017" name="Genome Announc.">
        <title>Draft Genome Sequence of a Sporulating and Motile Strain of Lachnotalea glycerini Isolated from Water in Quebec City, Canada.</title>
        <authorList>
            <person name="Maheux A.F."/>
            <person name="Boudreau D.K."/>
            <person name="Berube E."/>
            <person name="Boissinot M."/>
            <person name="Raymond F."/>
            <person name="Brodeur S."/>
            <person name="Corbeil J."/>
            <person name="Isabel S."/>
            <person name="Omar R.F."/>
            <person name="Bergeron M.G."/>
        </authorList>
    </citation>
    <scope>NUCLEOTIDE SEQUENCE [LARGE SCALE GENOMIC DNA]</scope>
    <source>
        <strain evidence="4 5">CCRI-19302</strain>
    </source>
</reference>